<dbReference type="SUPFAM" id="SSF111069">
    <property type="entry name" value="Hypothetical protein yfbM"/>
    <property type="match status" value="1"/>
</dbReference>
<accession>A0ABV5QT07</accession>
<dbReference type="EMBL" id="JBHMCT010000009">
    <property type="protein sequence ID" value="MFB9555811.1"/>
    <property type="molecule type" value="Genomic_DNA"/>
</dbReference>
<keyword evidence="2" id="KW-1185">Reference proteome</keyword>
<dbReference type="InterPro" id="IPR035944">
    <property type="entry name" value="YfbM-like_sf"/>
</dbReference>
<organism evidence="1 2">
    <name type="scientific">Streptomyces roseoviridis</name>
    <dbReference type="NCBI Taxonomy" id="67361"/>
    <lineage>
        <taxon>Bacteria</taxon>
        <taxon>Bacillati</taxon>
        <taxon>Actinomycetota</taxon>
        <taxon>Actinomycetes</taxon>
        <taxon>Kitasatosporales</taxon>
        <taxon>Streptomycetaceae</taxon>
        <taxon>Streptomyces</taxon>
    </lineage>
</organism>
<evidence type="ECO:0000313" key="1">
    <source>
        <dbReference type="EMBL" id="MFB9555811.1"/>
    </source>
</evidence>
<dbReference type="Pfam" id="PF08974">
    <property type="entry name" value="DUF1877"/>
    <property type="match status" value="1"/>
</dbReference>
<dbReference type="RefSeq" id="WP_345485637.1">
    <property type="nucleotide sequence ID" value="NZ_BAAAWU010000001.1"/>
</dbReference>
<dbReference type="InterPro" id="IPR015068">
    <property type="entry name" value="DUF1877"/>
</dbReference>
<proteinExistence type="predicted"/>
<dbReference type="Gene3D" id="3.40.1760.10">
    <property type="entry name" value="YfbM-like super family"/>
    <property type="match status" value="1"/>
</dbReference>
<protein>
    <submittedName>
        <fullName evidence="1">YfbM family protein</fullName>
    </submittedName>
</protein>
<gene>
    <name evidence="1" type="ORF">ACFFTP_16650</name>
</gene>
<reference evidence="1 2" key="1">
    <citation type="submission" date="2024-09" db="EMBL/GenBank/DDBJ databases">
        <authorList>
            <person name="Sun Q."/>
            <person name="Mori K."/>
        </authorList>
    </citation>
    <scope>NUCLEOTIDE SEQUENCE [LARGE SCALE GENOMIC DNA]</scope>
    <source>
        <strain evidence="1 2">JCM 4414</strain>
    </source>
</reference>
<name>A0ABV5QT07_9ACTN</name>
<evidence type="ECO:0000313" key="2">
    <source>
        <dbReference type="Proteomes" id="UP001589716"/>
    </source>
</evidence>
<dbReference type="Proteomes" id="UP001589716">
    <property type="component" value="Unassembled WGS sequence"/>
</dbReference>
<sequence>MSMIGEYFRVTPAELERAVEDPDRALDRIEETLDAEEESGPPPAEARHFSTYKAWHPLDFLLRRSGFPVDVIHGEEPLGEADDWGYGPPQYLPAPRVRLAADTLGTLTYDRLLDGVDPAELTAAEIYPLGWEDRDSLEWGGDHFCGLTEYLTAAARAGDAVIVWLD</sequence>
<comment type="caution">
    <text evidence="1">The sequence shown here is derived from an EMBL/GenBank/DDBJ whole genome shotgun (WGS) entry which is preliminary data.</text>
</comment>